<keyword evidence="1" id="KW-0472">Membrane</keyword>
<keyword evidence="1" id="KW-0812">Transmembrane</keyword>
<name>A0ABS3CIL7_9BACT</name>
<reference evidence="2 3" key="1">
    <citation type="submission" date="2021-03" db="EMBL/GenBank/DDBJ databases">
        <title>novel species isolated from a fishpond in China.</title>
        <authorList>
            <person name="Lu H."/>
            <person name="Cai Z."/>
        </authorList>
    </citation>
    <scope>NUCLEOTIDE SEQUENCE [LARGE SCALE GENOMIC DNA]</scope>
    <source>
        <strain evidence="2 3">YJ13C</strain>
    </source>
</reference>
<feature type="transmembrane region" description="Helical" evidence="1">
    <location>
        <begin position="38"/>
        <end position="62"/>
    </location>
</feature>
<comment type="caution">
    <text evidence="2">The sequence shown here is derived from an EMBL/GenBank/DDBJ whole genome shotgun (WGS) entry which is preliminary data.</text>
</comment>
<dbReference type="Proteomes" id="UP000664480">
    <property type="component" value="Unassembled WGS sequence"/>
</dbReference>
<dbReference type="RefSeq" id="WP_206587596.1">
    <property type="nucleotide sequence ID" value="NZ_JAFKCU010000003.1"/>
</dbReference>
<gene>
    <name evidence="2" type="ORF">J0A69_15970</name>
</gene>
<sequence>MMHKPVQLISTLSFSDWKNILAEVKKRIGENNVVIVSAGVAFFGFLAIFPAIMAHISVYWFVMDLQQIEEQVSEISSIISIRFREI</sequence>
<proteinExistence type="predicted"/>
<evidence type="ECO:0000313" key="2">
    <source>
        <dbReference type="EMBL" id="MBN7816943.1"/>
    </source>
</evidence>
<evidence type="ECO:0000313" key="3">
    <source>
        <dbReference type="Proteomes" id="UP000664480"/>
    </source>
</evidence>
<accession>A0ABS3CIL7</accession>
<organism evidence="2 3">
    <name type="scientific">Algoriphagus pacificus</name>
    <dbReference type="NCBI Taxonomy" id="2811234"/>
    <lineage>
        <taxon>Bacteria</taxon>
        <taxon>Pseudomonadati</taxon>
        <taxon>Bacteroidota</taxon>
        <taxon>Cytophagia</taxon>
        <taxon>Cytophagales</taxon>
        <taxon>Cyclobacteriaceae</taxon>
        <taxon>Algoriphagus</taxon>
    </lineage>
</organism>
<dbReference type="EMBL" id="JAFKCU010000003">
    <property type="protein sequence ID" value="MBN7816943.1"/>
    <property type="molecule type" value="Genomic_DNA"/>
</dbReference>
<evidence type="ECO:0000256" key="1">
    <source>
        <dbReference type="SAM" id="Phobius"/>
    </source>
</evidence>
<keyword evidence="1" id="KW-1133">Transmembrane helix</keyword>
<protein>
    <submittedName>
        <fullName evidence="2">Uncharacterized protein</fullName>
    </submittedName>
</protein>
<keyword evidence="3" id="KW-1185">Reference proteome</keyword>